<dbReference type="InterPro" id="IPR035952">
    <property type="entry name" value="Rhomboid-like_sf"/>
</dbReference>
<comment type="subcellular location">
    <subcellularLocation>
        <location evidence="1">Membrane</location>
        <topology evidence="1">Multi-pass membrane protein</topology>
    </subcellularLocation>
</comment>
<dbReference type="GO" id="GO:0008233">
    <property type="term" value="F:peptidase activity"/>
    <property type="evidence" value="ECO:0007669"/>
    <property type="project" value="UniProtKB-KW"/>
</dbReference>
<keyword evidence="5 7" id="KW-1133">Transmembrane helix</keyword>
<evidence type="ECO:0000256" key="5">
    <source>
        <dbReference type="ARBA" id="ARBA00022989"/>
    </source>
</evidence>
<feature type="transmembrane region" description="Helical" evidence="7">
    <location>
        <begin position="139"/>
        <end position="161"/>
    </location>
</feature>
<evidence type="ECO:0000313" key="10">
    <source>
        <dbReference type="EMBL" id="MFN0255685.1"/>
    </source>
</evidence>
<keyword evidence="11" id="KW-1185">Reference proteome</keyword>
<feature type="transmembrane region" description="Helical" evidence="7">
    <location>
        <begin position="80"/>
        <end position="101"/>
    </location>
</feature>
<evidence type="ECO:0000259" key="9">
    <source>
        <dbReference type="Pfam" id="PF20216"/>
    </source>
</evidence>
<name>A0ABW9J650_9SPHI</name>
<feature type="domain" description="DUF6576" evidence="9">
    <location>
        <begin position="244"/>
        <end position="277"/>
    </location>
</feature>
<feature type="transmembrane region" description="Helical" evidence="7">
    <location>
        <begin position="108"/>
        <end position="127"/>
    </location>
</feature>
<protein>
    <submittedName>
        <fullName evidence="10">Rhomboid family intramembrane serine protease</fullName>
        <ecNumber evidence="10">3.4.21.105</ecNumber>
    </submittedName>
</protein>
<dbReference type="Pfam" id="PF20216">
    <property type="entry name" value="DUF6576"/>
    <property type="match status" value="1"/>
</dbReference>
<dbReference type="InterPro" id="IPR050925">
    <property type="entry name" value="Rhomboid_protease_S54"/>
</dbReference>
<evidence type="ECO:0000256" key="4">
    <source>
        <dbReference type="ARBA" id="ARBA00022801"/>
    </source>
</evidence>
<dbReference type="InterPro" id="IPR022764">
    <property type="entry name" value="Peptidase_S54_rhomboid_dom"/>
</dbReference>
<dbReference type="Proteomes" id="UP001517247">
    <property type="component" value="Unassembled WGS sequence"/>
</dbReference>
<organism evidence="10 11">
    <name type="scientific">Pedobacter ureilyticus</name>
    <dbReference type="NCBI Taxonomy" id="1393051"/>
    <lineage>
        <taxon>Bacteria</taxon>
        <taxon>Pseudomonadati</taxon>
        <taxon>Bacteroidota</taxon>
        <taxon>Sphingobacteriia</taxon>
        <taxon>Sphingobacteriales</taxon>
        <taxon>Sphingobacteriaceae</taxon>
        <taxon>Pedobacter</taxon>
    </lineage>
</organism>
<keyword evidence="6 7" id="KW-0472">Membrane</keyword>
<gene>
    <name evidence="10" type="ORF">E6A44_008885</name>
</gene>
<comment type="similarity">
    <text evidence="2">Belongs to the peptidase S54 family.</text>
</comment>
<dbReference type="SUPFAM" id="SSF144091">
    <property type="entry name" value="Rhomboid-like"/>
    <property type="match status" value="1"/>
</dbReference>
<dbReference type="Gene3D" id="1.20.1540.10">
    <property type="entry name" value="Rhomboid-like"/>
    <property type="match status" value="1"/>
</dbReference>
<dbReference type="PANTHER" id="PTHR43731:SF14">
    <property type="entry name" value="PRESENILIN-ASSOCIATED RHOMBOID-LIKE PROTEIN, MITOCHONDRIAL"/>
    <property type="match status" value="1"/>
</dbReference>
<sequence>MNNNGFKEIINRLFRSGNPAMLYIGINVIVFLVFGVGSLFLPKGLGDEFVYQYLAFPADIAKWPVRFYTLVTYAFLHKDLFHILFNLLWLYWMGNLFLDFLKARQFQVVYWGGAVIGALTFALIYNVSPQLNAGGATLIGASAAVMAIFSAIATLIPNYSIRLLLFGDVRLKYLLLVYVLIDVIGISPGSANIGGNLAHLGGALFGFVYIKLLQNGTDLSSFLIKKPKLKVVKNNAPQKKTTVTNQAEIDAILDKISKSGYDQLTTKEKQILFDASKN</sequence>
<evidence type="ECO:0000256" key="1">
    <source>
        <dbReference type="ARBA" id="ARBA00004141"/>
    </source>
</evidence>
<accession>A0ABW9J650</accession>
<feature type="domain" description="Peptidase S54 rhomboid" evidence="8">
    <location>
        <begin position="66"/>
        <end position="213"/>
    </location>
</feature>
<evidence type="ECO:0000313" key="11">
    <source>
        <dbReference type="Proteomes" id="UP001517247"/>
    </source>
</evidence>
<evidence type="ECO:0000259" key="8">
    <source>
        <dbReference type="Pfam" id="PF01694"/>
    </source>
</evidence>
<keyword evidence="10" id="KW-0645">Protease</keyword>
<evidence type="ECO:0000256" key="7">
    <source>
        <dbReference type="SAM" id="Phobius"/>
    </source>
</evidence>
<feature type="transmembrane region" description="Helical" evidence="7">
    <location>
        <begin position="20"/>
        <end position="41"/>
    </location>
</feature>
<dbReference type="EC" id="3.4.21.105" evidence="10"/>
<reference evidence="10 11" key="1">
    <citation type="submission" date="2024-12" db="EMBL/GenBank/DDBJ databases">
        <authorList>
            <person name="Hu S."/>
        </authorList>
    </citation>
    <scope>NUCLEOTIDE SEQUENCE [LARGE SCALE GENOMIC DNA]</scope>
    <source>
        <strain evidence="10 11">THG-T11</strain>
    </source>
</reference>
<dbReference type="EMBL" id="SSHJ02000006">
    <property type="protein sequence ID" value="MFN0255685.1"/>
    <property type="molecule type" value="Genomic_DNA"/>
</dbReference>
<feature type="transmembrane region" description="Helical" evidence="7">
    <location>
        <begin position="173"/>
        <end position="191"/>
    </location>
</feature>
<proteinExistence type="inferred from homology"/>
<evidence type="ECO:0000256" key="3">
    <source>
        <dbReference type="ARBA" id="ARBA00022692"/>
    </source>
</evidence>
<dbReference type="InterPro" id="IPR046483">
    <property type="entry name" value="DUF6576"/>
</dbReference>
<dbReference type="Pfam" id="PF01694">
    <property type="entry name" value="Rhomboid"/>
    <property type="match status" value="1"/>
</dbReference>
<dbReference type="PANTHER" id="PTHR43731">
    <property type="entry name" value="RHOMBOID PROTEASE"/>
    <property type="match status" value="1"/>
</dbReference>
<keyword evidence="3 7" id="KW-0812">Transmembrane</keyword>
<dbReference type="RefSeq" id="WP_138722816.1">
    <property type="nucleotide sequence ID" value="NZ_SSHJ02000006.1"/>
</dbReference>
<keyword evidence="4 10" id="KW-0378">Hydrolase</keyword>
<evidence type="ECO:0000256" key="2">
    <source>
        <dbReference type="ARBA" id="ARBA00009045"/>
    </source>
</evidence>
<comment type="caution">
    <text evidence="10">The sequence shown here is derived from an EMBL/GenBank/DDBJ whole genome shotgun (WGS) entry which is preliminary data.</text>
</comment>
<evidence type="ECO:0000256" key="6">
    <source>
        <dbReference type="ARBA" id="ARBA00023136"/>
    </source>
</evidence>
<dbReference type="GO" id="GO:0006508">
    <property type="term" value="P:proteolysis"/>
    <property type="evidence" value="ECO:0007669"/>
    <property type="project" value="UniProtKB-KW"/>
</dbReference>